<sequence>MSMIKGVLAGVAALFASGTAYAEPVLSGPLIQSVNTDLSRYKGGEQVRMIVTLSNKTGAPFTGTITGTVTGRGAQVGSPVAATVTSLPAGGTATAELRFPSSRTNWQGYFVSLVAADQNGHQLDQEGGAFDISSDWSTYPRQCWVVGAYTDWGGWKPPFFSGAQADLQSLNAYKCNNLQFYNMLYRWHKPWVSGASWINGDGQNISTDLIKQHVAAAKSLRMGTFMYMPVYGANYGITPDFTKDGSGAQLSWGMFTSACGANGGICQIGDLWTYNDKIAYMNPNNAAWQAYWGQQAELMRRRLGFDGMFADTYGTIYRALWDASGNRIIMDTAYSSFLNTVAGYMNGPIILNPAGSYNEQDLVQSRREAYHFVERWNNPTDIGNFGAFLTKARQVWNWALASGRKQSLGLDWDMGMNKTLGASRSCTINGGSTACTFKTPGVLYQEAAMLATGAHHAWIVDGQQNPGDGARFISNDDFPVGNMLSPKADMVQGEYDYQNFGVAYEKLLRLNISASTAAAPSITSGATGSTTAAAGSVWMFQNHRSGFDILHLLNYQQMSSASFSDVNDNAANAAAPTTTGALRVKMYVTAGSTLGNLYMASPDINHGAPDKLEYITRSDSAGDYITFTLPSLSYWDMIWLENGLASSDYRTP</sequence>
<comment type="caution">
    <text evidence="4">The sequence shown here is derived from an EMBL/GenBank/DDBJ whole genome shotgun (WGS) entry which is preliminary data.</text>
</comment>
<dbReference type="Proteomes" id="UP001523401">
    <property type="component" value="Unassembled WGS sequence"/>
</dbReference>
<dbReference type="InterPro" id="IPR013780">
    <property type="entry name" value="Glyco_hydro_b"/>
</dbReference>
<protein>
    <submittedName>
        <fullName evidence="4">Glycoside hydrolase family 66 protein</fullName>
    </submittedName>
</protein>
<dbReference type="Gene3D" id="2.60.40.1180">
    <property type="entry name" value="Golgi alpha-mannosidase II"/>
    <property type="match status" value="1"/>
</dbReference>
<dbReference type="RefSeq" id="WP_252849945.1">
    <property type="nucleotide sequence ID" value="NZ_JAMXQU010000012.1"/>
</dbReference>
<feature type="chain" id="PRO_5047371504" evidence="3">
    <location>
        <begin position="23"/>
        <end position="652"/>
    </location>
</feature>
<keyword evidence="5" id="KW-1185">Reference proteome</keyword>
<keyword evidence="4" id="KW-0378">Hydrolase</keyword>
<evidence type="ECO:0000313" key="4">
    <source>
        <dbReference type="EMBL" id="MCO6160949.1"/>
    </source>
</evidence>
<proteinExistence type="inferred from homology"/>
<dbReference type="InterPro" id="IPR025092">
    <property type="entry name" value="Glyco_hydro_66"/>
</dbReference>
<dbReference type="EMBL" id="JAMXQU010000012">
    <property type="protein sequence ID" value="MCO6160949.1"/>
    <property type="molecule type" value="Genomic_DNA"/>
</dbReference>
<feature type="signal peptide" evidence="3">
    <location>
        <begin position="1"/>
        <end position="22"/>
    </location>
</feature>
<evidence type="ECO:0000313" key="5">
    <source>
        <dbReference type="Proteomes" id="UP001523401"/>
    </source>
</evidence>
<gene>
    <name evidence="4" type="ORF">NF685_12990</name>
</gene>
<organism evidence="4 5">
    <name type="scientific">Asaia lannensis NBRC 102526</name>
    <dbReference type="NCBI Taxonomy" id="1307926"/>
    <lineage>
        <taxon>Bacteria</taxon>
        <taxon>Pseudomonadati</taxon>
        <taxon>Pseudomonadota</taxon>
        <taxon>Alphaproteobacteria</taxon>
        <taxon>Acetobacterales</taxon>
        <taxon>Acetobacteraceae</taxon>
        <taxon>Asaia</taxon>
    </lineage>
</organism>
<dbReference type="Gene3D" id="3.20.20.80">
    <property type="entry name" value="Glycosidases"/>
    <property type="match status" value="1"/>
</dbReference>
<reference evidence="4 5" key="1">
    <citation type="submission" date="2022-06" db="EMBL/GenBank/DDBJ databases">
        <title>Whole-genome of Asaia lannensis strain LMG 27011T.</title>
        <authorList>
            <person name="Sombolestani A."/>
        </authorList>
    </citation>
    <scope>NUCLEOTIDE SEQUENCE [LARGE SCALE GENOMIC DNA]</scope>
    <source>
        <strain evidence="4 5">NBRC 102526</strain>
    </source>
</reference>
<dbReference type="Pfam" id="PF13199">
    <property type="entry name" value="Glyco_hydro_66"/>
    <property type="match status" value="1"/>
</dbReference>
<comment type="similarity">
    <text evidence="1">Belongs to the glycosyl hydrolase 66 family.</text>
</comment>
<evidence type="ECO:0000256" key="2">
    <source>
        <dbReference type="ARBA" id="ARBA00022729"/>
    </source>
</evidence>
<dbReference type="GO" id="GO:0016787">
    <property type="term" value="F:hydrolase activity"/>
    <property type="evidence" value="ECO:0007669"/>
    <property type="project" value="UniProtKB-KW"/>
</dbReference>
<accession>A0ABT1CLQ7</accession>
<name>A0ABT1CLQ7_9PROT</name>
<keyword evidence="2 3" id="KW-0732">Signal</keyword>
<dbReference type="InterPro" id="IPR013783">
    <property type="entry name" value="Ig-like_fold"/>
</dbReference>
<evidence type="ECO:0000256" key="1">
    <source>
        <dbReference type="ARBA" id="ARBA00010837"/>
    </source>
</evidence>
<dbReference type="Gene3D" id="2.60.40.10">
    <property type="entry name" value="Immunoglobulins"/>
    <property type="match status" value="1"/>
</dbReference>
<evidence type="ECO:0000256" key="3">
    <source>
        <dbReference type="SAM" id="SignalP"/>
    </source>
</evidence>